<dbReference type="InterPro" id="IPR002550">
    <property type="entry name" value="CNNM"/>
</dbReference>
<dbReference type="InterPro" id="IPR005170">
    <property type="entry name" value="Transptr-assoc_dom"/>
</dbReference>
<dbReference type="SUPFAM" id="SSF56176">
    <property type="entry name" value="FAD-binding/transporter-associated domain-like"/>
    <property type="match status" value="1"/>
</dbReference>
<evidence type="ECO:0000256" key="4">
    <source>
        <dbReference type="ARBA" id="ARBA00022692"/>
    </source>
</evidence>
<dbReference type="Pfam" id="PF00571">
    <property type="entry name" value="CBS"/>
    <property type="match status" value="1"/>
</dbReference>
<dbReference type="Pfam" id="PF03471">
    <property type="entry name" value="CorC_HlyC"/>
    <property type="match status" value="1"/>
</dbReference>
<feature type="domain" description="CBS" evidence="10">
    <location>
        <begin position="278"/>
        <end position="334"/>
    </location>
</feature>
<keyword evidence="5" id="KW-0677">Repeat</keyword>
<keyword evidence="7" id="KW-0129">CBS domain</keyword>
<dbReference type="PROSITE" id="PS51846">
    <property type="entry name" value="CNNM"/>
    <property type="match status" value="1"/>
</dbReference>
<evidence type="ECO:0000256" key="9">
    <source>
        <dbReference type="SAM" id="Phobius"/>
    </source>
</evidence>
<evidence type="ECO:0000256" key="8">
    <source>
        <dbReference type="ARBA" id="ARBA00023136"/>
    </source>
</evidence>
<dbReference type="GO" id="GO:0050660">
    <property type="term" value="F:flavin adenine dinucleotide binding"/>
    <property type="evidence" value="ECO:0007669"/>
    <property type="project" value="InterPro"/>
</dbReference>
<name>A0A1J5TBS9_9ZZZZ</name>
<dbReference type="GO" id="GO:0005886">
    <property type="term" value="C:plasma membrane"/>
    <property type="evidence" value="ECO:0007669"/>
    <property type="project" value="UniProtKB-SubCell"/>
</dbReference>
<dbReference type="InterPro" id="IPR036318">
    <property type="entry name" value="FAD-bd_PCMH-like_sf"/>
</dbReference>
<dbReference type="InterPro" id="IPR016169">
    <property type="entry name" value="FAD-bd_PCMH_sub2"/>
</dbReference>
<dbReference type="PROSITE" id="PS51371">
    <property type="entry name" value="CBS"/>
    <property type="match status" value="1"/>
</dbReference>
<dbReference type="EMBL" id="MLJW01000003">
    <property type="protein sequence ID" value="OIR18337.1"/>
    <property type="molecule type" value="Genomic_DNA"/>
</dbReference>
<dbReference type="PANTHER" id="PTHR22777">
    <property type="entry name" value="HEMOLYSIN-RELATED"/>
    <property type="match status" value="1"/>
</dbReference>
<sequence>MDDFSLGVLFIALLIILVCSGFFSASETSMMAINRYRLNHLVRKGNKSAKLTARLLAQTDKLLGSILLGNTLLNVAAATLAEIIVLRLFGHDNSTALLVGSLAITFAILVFSEIMPKVIAASHAERVALPSSYALALIIKLFYPVVSIATAMVRGMLWLMRIKVQTDHSHHKMSLEELRSLVLDAENFLPRKHQKMLLNLVDLERITVNDVMIPRNQIEALDIDAAPEELRQQIITCHHTLLPIYSETPSNVIGILHIKRVLPLLQEEQLDATELRAILNEAYFIPSDTPLLKQLQQFQERQTRLGLVVDEYGELLGLVTLENILEEIVGDFTTQSPSQTGKFLRQDDGSLLLEGSSSLRELNRKLGLHLPLGEAKTLNGLILEHLGDIPEAGTSLKIGNYPIEIIQTQDRAVKVARIFPAQPNKPSS</sequence>
<dbReference type="InterPro" id="IPR046342">
    <property type="entry name" value="CBS_dom_sf"/>
</dbReference>
<evidence type="ECO:0000256" key="7">
    <source>
        <dbReference type="ARBA" id="ARBA00023122"/>
    </source>
</evidence>
<dbReference type="Gene3D" id="3.10.580.10">
    <property type="entry name" value="CBS-domain"/>
    <property type="match status" value="1"/>
</dbReference>
<comment type="similarity">
    <text evidence="2">Belongs to the UPF0053 family.</text>
</comment>
<protein>
    <submittedName>
        <fullName evidence="12">Magnesium and cobalt efflux protein CorC</fullName>
    </submittedName>
</protein>
<feature type="transmembrane region" description="Helical" evidence="9">
    <location>
        <begin position="95"/>
        <end position="112"/>
    </location>
</feature>
<evidence type="ECO:0000259" key="10">
    <source>
        <dbReference type="PROSITE" id="PS51371"/>
    </source>
</evidence>
<dbReference type="Pfam" id="PF01595">
    <property type="entry name" value="CNNM"/>
    <property type="match status" value="1"/>
</dbReference>
<dbReference type="PANTHER" id="PTHR22777:SF32">
    <property type="entry name" value="UPF0053 INNER MEMBRANE PROTEIN YFJD"/>
    <property type="match status" value="1"/>
</dbReference>
<gene>
    <name evidence="12" type="primary">corC_3</name>
    <name evidence="12" type="ORF">GALL_16650</name>
</gene>
<evidence type="ECO:0000256" key="5">
    <source>
        <dbReference type="ARBA" id="ARBA00022737"/>
    </source>
</evidence>
<feature type="domain" description="CNNM transmembrane" evidence="11">
    <location>
        <begin position="2"/>
        <end position="195"/>
    </location>
</feature>
<keyword evidence="8 9" id="KW-0472">Membrane</keyword>
<proteinExistence type="inferred from homology"/>
<keyword evidence="6 9" id="KW-1133">Transmembrane helix</keyword>
<evidence type="ECO:0000259" key="11">
    <source>
        <dbReference type="PROSITE" id="PS51846"/>
    </source>
</evidence>
<organism evidence="12">
    <name type="scientific">mine drainage metagenome</name>
    <dbReference type="NCBI Taxonomy" id="410659"/>
    <lineage>
        <taxon>unclassified sequences</taxon>
        <taxon>metagenomes</taxon>
        <taxon>ecological metagenomes</taxon>
    </lineage>
</organism>
<keyword evidence="3" id="KW-1003">Cell membrane</keyword>
<evidence type="ECO:0000256" key="6">
    <source>
        <dbReference type="ARBA" id="ARBA00022989"/>
    </source>
</evidence>
<evidence type="ECO:0000313" key="12">
    <source>
        <dbReference type="EMBL" id="OIR18337.1"/>
    </source>
</evidence>
<keyword evidence="4 9" id="KW-0812">Transmembrane</keyword>
<dbReference type="SUPFAM" id="SSF54631">
    <property type="entry name" value="CBS-domain pair"/>
    <property type="match status" value="1"/>
</dbReference>
<accession>A0A1J5TBS9</accession>
<dbReference type="Gene3D" id="3.30.465.10">
    <property type="match status" value="1"/>
</dbReference>
<dbReference type="SMART" id="SM01091">
    <property type="entry name" value="CorC_HlyC"/>
    <property type="match status" value="1"/>
</dbReference>
<comment type="subcellular location">
    <subcellularLocation>
        <location evidence="1">Cell membrane</location>
        <topology evidence="1">Multi-pass membrane protein</topology>
    </subcellularLocation>
</comment>
<evidence type="ECO:0000256" key="1">
    <source>
        <dbReference type="ARBA" id="ARBA00004651"/>
    </source>
</evidence>
<feature type="transmembrane region" description="Helical" evidence="9">
    <location>
        <begin position="62"/>
        <end position="89"/>
    </location>
</feature>
<dbReference type="InterPro" id="IPR000644">
    <property type="entry name" value="CBS_dom"/>
</dbReference>
<dbReference type="InterPro" id="IPR044751">
    <property type="entry name" value="Ion_transp-like_CBS"/>
</dbReference>
<feature type="transmembrane region" description="Helical" evidence="9">
    <location>
        <begin position="133"/>
        <end position="160"/>
    </location>
</feature>
<evidence type="ECO:0000256" key="3">
    <source>
        <dbReference type="ARBA" id="ARBA00022475"/>
    </source>
</evidence>
<reference evidence="12" key="1">
    <citation type="submission" date="2016-10" db="EMBL/GenBank/DDBJ databases">
        <title>Sequence of Gallionella enrichment culture.</title>
        <authorList>
            <person name="Poehlein A."/>
            <person name="Muehling M."/>
            <person name="Daniel R."/>
        </authorList>
    </citation>
    <scope>NUCLEOTIDE SEQUENCE</scope>
</reference>
<dbReference type="CDD" id="cd04590">
    <property type="entry name" value="CBS_pair_CorC_HlyC_assoc"/>
    <property type="match status" value="1"/>
</dbReference>
<evidence type="ECO:0000256" key="2">
    <source>
        <dbReference type="ARBA" id="ARBA00006337"/>
    </source>
</evidence>
<dbReference type="AlphaFoldDB" id="A0A1J5TBS9"/>
<feature type="transmembrane region" description="Helical" evidence="9">
    <location>
        <begin position="6"/>
        <end position="25"/>
    </location>
</feature>
<comment type="caution">
    <text evidence="12">The sequence shown here is derived from an EMBL/GenBank/DDBJ whole genome shotgun (WGS) entry which is preliminary data.</text>
</comment>